<dbReference type="GO" id="GO:0008270">
    <property type="term" value="F:zinc ion binding"/>
    <property type="evidence" value="ECO:0007669"/>
    <property type="project" value="InterPro"/>
</dbReference>
<dbReference type="CDD" id="cd00085">
    <property type="entry name" value="HNHc"/>
    <property type="match status" value="1"/>
</dbReference>
<dbReference type="KEGG" id="cphy:B5808_13375"/>
<accession>A0A1X9LNT4</accession>
<dbReference type="AlphaFoldDB" id="A0A1X9LNT4"/>
<comment type="similarity">
    <text evidence="1">Belongs to the Rv1128c/1148c/1588c/1702c/1945/3466 family.</text>
</comment>
<keyword evidence="4" id="KW-1185">Reference proteome</keyword>
<dbReference type="EMBL" id="CP020715">
    <property type="protein sequence ID" value="ARJ06102.1"/>
    <property type="molecule type" value="Genomic_DNA"/>
</dbReference>
<dbReference type="Pfam" id="PF01844">
    <property type="entry name" value="HNH"/>
    <property type="match status" value="1"/>
</dbReference>
<evidence type="ECO:0000259" key="2">
    <source>
        <dbReference type="SMART" id="SM00507"/>
    </source>
</evidence>
<dbReference type="STRING" id="1619308.B5808_13375"/>
<feature type="domain" description="HNH nuclease" evidence="2">
    <location>
        <begin position="318"/>
        <end position="370"/>
    </location>
</feature>
<protein>
    <recommendedName>
        <fullName evidence="2">HNH nuclease domain-containing protein</fullName>
    </recommendedName>
</protein>
<dbReference type="Proteomes" id="UP000192775">
    <property type="component" value="Chromosome"/>
</dbReference>
<dbReference type="Gene3D" id="1.10.30.50">
    <property type="match status" value="1"/>
</dbReference>
<dbReference type="GO" id="GO:0004519">
    <property type="term" value="F:endonuclease activity"/>
    <property type="evidence" value="ECO:0007669"/>
    <property type="project" value="InterPro"/>
</dbReference>
<name>A0A1X9LNT4_9MICO</name>
<dbReference type="Pfam" id="PF02720">
    <property type="entry name" value="DUF222"/>
    <property type="match status" value="1"/>
</dbReference>
<reference evidence="3 4" key="1">
    <citation type="submission" date="2017-04" db="EMBL/GenBank/DDBJ databases">
        <authorList>
            <person name="Afonso C.L."/>
            <person name="Miller P.J."/>
            <person name="Scott M.A."/>
            <person name="Spackman E."/>
            <person name="Goraichik I."/>
            <person name="Dimitrov K.M."/>
            <person name="Suarez D.L."/>
            <person name="Swayne D.E."/>
        </authorList>
    </citation>
    <scope>NUCLEOTIDE SEQUENCE [LARGE SCALE GENOMIC DNA]</scope>
    <source>
        <strain evidence="4">XA(T)</strain>
    </source>
</reference>
<dbReference type="SMART" id="SM00507">
    <property type="entry name" value="HNHc"/>
    <property type="match status" value="1"/>
</dbReference>
<dbReference type="GO" id="GO:0003676">
    <property type="term" value="F:nucleic acid binding"/>
    <property type="evidence" value="ECO:0007669"/>
    <property type="project" value="InterPro"/>
</dbReference>
<proteinExistence type="inferred from homology"/>
<evidence type="ECO:0000256" key="1">
    <source>
        <dbReference type="ARBA" id="ARBA00023450"/>
    </source>
</evidence>
<evidence type="ECO:0000313" key="3">
    <source>
        <dbReference type="EMBL" id="ARJ06102.1"/>
    </source>
</evidence>
<dbReference type="InterPro" id="IPR003870">
    <property type="entry name" value="DUF222"/>
</dbReference>
<gene>
    <name evidence="3" type="ORF">B5808_13375</name>
</gene>
<dbReference type="InterPro" id="IPR003615">
    <property type="entry name" value="HNH_nuc"/>
</dbReference>
<sequence length="464" mass="50886">MVLMTGPEFVAEGDLDDIAALEGVCDSGREVSAAQAAHLLRLARFARRRLTHILETTVDTPEAQERAWRNLVAETACALHLGEGQARNQIDLAWALTSQLTATFDGLTVGRITLEHAEVIVDQSATVPEVARREFEARLLEAAAVMSPRRLREAAKRLRERLHPETIEARHRKARQERSVWVDAELDGMAVIHHVLSAEDARAILDAVETKVDRVHRGGDIRSVAALRSDVLRDFVLRGETSPAGANDVVPTVVVTIPVETLIGLDDRPADLSGYGAIDAETARRLAAKAPSFARLFVDPIDGSPLALGREKYRPTADMRRVVVLGDETCRFPNCGRPAMYCELDHTEAWADGGRTDLDNLAALCSRHHHIKHEDGWSLEQLEGGVLRWVSPLGRVYETVPKALFDAQYFGVEARPTLATLLDGAPEFEEVLLDPLPPPLVSFDEFELALCGAPPGAVFVDETA</sequence>
<evidence type="ECO:0000313" key="4">
    <source>
        <dbReference type="Proteomes" id="UP000192775"/>
    </source>
</evidence>
<organism evidence="3 4">
    <name type="scientific">Cnuibacter physcomitrellae</name>
    <dbReference type="NCBI Taxonomy" id="1619308"/>
    <lineage>
        <taxon>Bacteria</taxon>
        <taxon>Bacillati</taxon>
        <taxon>Actinomycetota</taxon>
        <taxon>Actinomycetes</taxon>
        <taxon>Micrococcales</taxon>
        <taxon>Microbacteriaceae</taxon>
        <taxon>Cnuibacter</taxon>
    </lineage>
</organism>
<dbReference type="InterPro" id="IPR002711">
    <property type="entry name" value="HNH"/>
</dbReference>